<protein>
    <recommendedName>
        <fullName evidence="2">Acyltransferase 3 domain-containing protein</fullName>
    </recommendedName>
</protein>
<keyword evidence="1" id="KW-0472">Membrane</keyword>
<gene>
    <name evidence="3" type="ORF">P154DRAFT_624086</name>
</gene>
<evidence type="ECO:0000313" key="3">
    <source>
        <dbReference type="EMBL" id="KAF1995316.1"/>
    </source>
</evidence>
<keyword evidence="1" id="KW-0812">Transmembrane</keyword>
<organism evidence="3 4">
    <name type="scientific">Amniculicola lignicola CBS 123094</name>
    <dbReference type="NCBI Taxonomy" id="1392246"/>
    <lineage>
        <taxon>Eukaryota</taxon>
        <taxon>Fungi</taxon>
        <taxon>Dikarya</taxon>
        <taxon>Ascomycota</taxon>
        <taxon>Pezizomycotina</taxon>
        <taxon>Dothideomycetes</taxon>
        <taxon>Pleosporomycetidae</taxon>
        <taxon>Pleosporales</taxon>
        <taxon>Amniculicolaceae</taxon>
        <taxon>Amniculicola</taxon>
    </lineage>
</organism>
<dbReference type="Pfam" id="PF01757">
    <property type="entry name" value="Acyl_transf_3"/>
    <property type="match status" value="1"/>
</dbReference>
<feature type="transmembrane region" description="Helical" evidence="1">
    <location>
        <begin position="250"/>
        <end position="270"/>
    </location>
</feature>
<evidence type="ECO:0000256" key="1">
    <source>
        <dbReference type="SAM" id="Phobius"/>
    </source>
</evidence>
<evidence type="ECO:0000259" key="2">
    <source>
        <dbReference type="Pfam" id="PF01757"/>
    </source>
</evidence>
<feature type="transmembrane region" description="Helical" evidence="1">
    <location>
        <begin position="314"/>
        <end position="333"/>
    </location>
</feature>
<dbReference type="InterPro" id="IPR002656">
    <property type="entry name" value="Acyl_transf_3_dom"/>
</dbReference>
<feature type="transmembrane region" description="Helical" evidence="1">
    <location>
        <begin position="353"/>
        <end position="377"/>
    </location>
</feature>
<feature type="domain" description="Acyltransferase 3" evidence="2">
    <location>
        <begin position="7"/>
        <end position="440"/>
    </location>
</feature>
<dbReference type="Proteomes" id="UP000799779">
    <property type="component" value="Unassembled WGS sequence"/>
</dbReference>
<dbReference type="EMBL" id="ML977641">
    <property type="protein sequence ID" value="KAF1995316.1"/>
    <property type="molecule type" value="Genomic_DNA"/>
</dbReference>
<dbReference type="GO" id="GO:0016747">
    <property type="term" value="F:acyltransferase activity, transferring groups other than amino-acyl groups"/>
    <property type="evidence" value="ECO:0007669"/>
    <property type="project" value="InterPro"/>
</dbReference>
<feature type="transmembrane region" description="Helical" evidence="1">
    <location>
        <begin position="423"/>
        <end position="444"/>
    </location>
</feature>
<accession>A0A6A5WCG6</accession>
<name>A0A6A5WCG6_9PLEO</name>
<evidence type="ECO:0000313" key="4">
    <source>
        <dbReference type="Proteomes" id="UP000799779"/>
    </source>
</evidence>
<keyword evidence="4" id="KW-1185">Reference proteome</keyword>
<dbReference type="PANTHER" id="PTHR36927">
    <property type="entry name" value="BLR4337 PROTEIN"/>
    <property type="match status" value="1"/>
</dbReference>
<keyword evidence="1" id="KW-1133">Transmembrane helix</keyword>
<reference evidence="3" key="1">
    <citation type="journal article" date="2020" name="Stud. Mycol.">
        <title>101 Dothideomycetes genomes: a test case for predicting lifestyles and emergence of pathogens.</title>
        <authorList>
            <person name="Haridas S."/>
            <person name="Albert R."/>
            <person name="Binder M."/>
            <person name="Bloem J."/>
            <person name="Labutti K."/>
            <person name="Salamov A."/>
            <person name="Andreopoulos B."/>
            <person name="Baker S."/>
            <person name="Barry K."/>
            <person name="Bills G."/>
            <person name="Bluhm B."/>
            <person name="Cannon C."/>
            <person name="Castanera R."/>
            <person name="Culley D."/>
            <person name="Daum C."/>
            <person name="Ezra D."/>
            <person name="Gonzalez J."/>
            <person name="Henrissat B."/>
            <person name="Kuo A."/>
            <person name="Liang C."/>
            <person name="Lipzen A."/>
            <person name="Lutzoni F."/>
            <person name="Magnuson J."/>
            <person name="Mondo S."/>
            <person name="Nolan M."/>
            <person name="Ohm R."/>
            <person name="Pangilinan J."/>
            <person name="Park H.-J."/>
            <person name="Ramirez L."/>
            <person name="Alfaro M."/>
            <person name="Sun H."/>
            <person name="Tritt A."/>
            <person name="Yoshinaga Y."/>
            <person name="Zwiers L.-H."/>
            <person name="Turgeon B."/>
            <person name="Goodwin S."/>
            <person name="Spatafora J."/>
            <person name="Crous P."/>
            <person name="Grigoriev I."/>
        </authorList>
    </citation>
    <scope>NUCLEOTIDE SEQUENCE</scope>
    <source>
        <strain evidence="3">CBS 123094</strain>
    </source>
</reference>
<dbReference type="PANTHER" id="PTHR36927:SF4">
    <property type="entry name" value="BLR5718 PROTEIN"/>
    <property type="match status" value="1"/>
</dbReference>
<sequence>MAPHRSYYLDNLRTALTVLVIYHHTAIPYGGLGSWPYPPPSPSSHASSPHPPSLPLACFNLVNQTYFMATFFLLSGYFSALTVSRKKSRWVWMGEKWRRLGVPTILYSVFGPAVVRGVITTTTIVLRNGDRSGGGGDGKGRINGDLERVIQEVWSGLWEWYEKGGVQGPVWYCAVLLVFDMFYAAICPRDFVFEPRLTPISTSISTHATANRVAPGEHIRLLVAENDGGGEERTQNEHAKKQRGPSTRMVLMAVCLSSTTAFFLRVPYPLGTGVFALLNLRVGYMPQYILFYSTGLAAYRYWDVELHFVVSKQTRVLLLAWLLAIGLSWILVLRNTLADVKDVLEGSDGGINTFALLYAFGNEVSGVLISSGSLALFKTKFDRKWIVGGVDLTRHSYAAFLLHPPCLVFLQCVLDGWNAGGVLKTVVVGSLGTVVTWVTGWVLVQAVGSLGFRGYV</sequence>
<dbReference type="InterPro" id="IPR050623">
    <property type="entry name" value="Glucan_succinyl_AcylTrfase"/>
</dbReference>
<dbReference type="OrthoDB" id="4141464at2759"/>
<feature type="transmembrane region" description="Helical" evidence="1">
    <location>
        <begin position="65"/>
        <end position="84"/>
    </location>
</feature>
<feature type="transmembrane region" description="Helical" evidence="1">
    <location>
        <begin position="282"/>
        <end position="302"/>
    </location>
</feature>
<proteinExistence type="predicted"/>
<feature type="transmembrane region" description="Helical" evidence="1">
    <location>
        <begin position="169"/>
        <end position="186"/>
    </location>
</feature>
<feature type="transmembrane region" description="Helical" evidence="1">
    <location>
        <begin position="12"/>
        <end position="32"/>
    </location>
</feature>
<feature type="transmembrane region" description="Helical" evidence="1">
    <location>
        <begin position="105"/>
        <end position="126"/>
    </location>
</feature>
<dbReference type="AlphaFoldDB" id="A0A6A5WCG6"/>